<reference evidence="3 4" key="1">
    <citation type="submission" date="2023-02" db="EMBL/GenBank/DDBJ databases">
        <title>Genome sequence of Mucilaginibacter jinjuensis strain KACC 16571.</title>
        <authorList>
            <person name="Kim S."/>
            <person name="Heo J."/>
            <person name="Kwon S.-W."/>
        </authorList>
    </citation>
    <scope>NUCLEOTIDE SEQUENCE [LARGE SCALE GENOMIC DNA]</scope>
    <source>
        <strain evidence="3 4">KACC 16571</strain>
    </source>
</reference>
<evidence type="ECO:0000256" key="1">
    <source>
        <dbReference type="SAM" id="SignalP"/>
    </source>
</evidence>
<evidence type="ECO:0000259" key="2">
    <source>
        <dbReference type="Pfam" id="PF19573"/>
    </source>
</evidence>
<dbReference type="Proteomes" id="UP001216139">
    <property type="component" value="Chromosome"/>
</dbReference>
<dbReference type="EMBL" id="CP117167">
    <property type="protein sequence ID" value="WCT13947.1"/>
    <property type="molecule type" value="Genomic_DNA"/>
</dbReference>
<feature type="domain" description="DUF6089" evidence="2">
    <location>
        <begin position="2"/>
        <end position="198"/>
    </location>
</feature>
<dbReference type="RefSeq" id="WP_273632251.1">
    <property type="nucleotide sequence ID" value="NZ_CP117167.1"/>
</dbReference>
<gene>
    <name evidence="3" type="ORF">PQO05_08370</name>
</gene>
<feature type="signal peptide" evidence="1">
    <location>
        <begin position="1"/>
        <end position="19"/>
    </location>
</feature>
<accession>A0ABY7TE99</accession>
<organism evidence="3 4">
    <name type="scientific">Mucilaginibacter jinjuensis</name>
    <dbReference type="NCBI Taxonomy" id="1176721"/>
    <lineage>
        <taxon>Bacteria</taxon>
        <taxon>Pseudomonadati</taxon>
        <taxon>Bacteroidota</taxon>
        <taxon>Sphingobacteriia</taxon>
        <taxon>Sphingobacteriales</taxon>
        <taxon>Sphingobacteriaceae</taxon>
        <taxon>Mucilaginibacter</taxon>
    </lineage>
</organism>
<keyword evidence="4" id="KW-1185">Reference proteome</keyword>
<keyword evidence="1" id="KW-0732">Signal</keyword>
<protein>
    <submittedName>
        <fullName evidence="3">DUF6089 family protein</fullName>
    </submittedName>
</protein>
<sequence length="266" mass="29607">MRRIFTLFLLLTATLAANAQTWELGGLIGGSGYMGDLNSRNPLQVSGGAIGIFARKNYSPYVSARLSYTFGWIQAADSTSSYPDIRNRNLSFLTTLHEVSARAEVNFLEYRPGIFKNSFTPYIFLGLGGVYYTPTAKAADGLRYDLRSGRTEGETKPYSKIALSIPYGIGFKYNFLGKLSLTADATYHYTNTDYLDDVSGTYANPASFTNATAASLADRRIVKDPLDPTGTQRGDLRPHDSYMFFSISISYTWISDRCYFVNNSRR</sequence>
<feature type="chain" id="PRO_5045622914" evidence="1">
    <location>
        <begin position="20"/>
        <end position="266"/>
    </location>
</feature>
<dbReference type="Gene3D" id="2.40.160.20">
    <property type="match status" value="1"/>
</dbReference>
<dbReference type="InterPro" id="IPR045743">
    <property type="entry name" value="DUF6089"/>
</dbReference>
<dbReference type="Pfam" id="PF19573">
    <property type="entry name" value="DUF6089"/>
    <property type="match status" value="1"/>
</dbReference>
<proteinExistence type="predicted"/>
<evidence type="ECO:0000313" key="4">
    <source>
        <dbReference type="Proteomes" id="UP001216139"/>
    </source>
</evidence>
<name>A0ABY7TE99_9SPHI</name>
<evidence type="ECO:0000313" key="3">
    <source>
        <dbReference type="EMBL" id="WCT13947.1"/>
    </source>
</evidence>
<dbReference type="SUPFAM" id="SSF56925">
    <property type="entry name" value="OMPA-like"/>
    <property type="match status" value="1"/>
</dbReference>
<dbReference type="InterPro" id="IPR011250">
    <property type="entry name" value="OMP/PagP_B-barrel"/>
</dbReference>